<evidence type="ECO:0000256" key="1">
    <source>
        <dbReference type="SAM" id="MobiDB-lite"/>
    </source>
</evidence>
<gene>
    <name evidence="3" type="ORF">EAE32_06500</name>
</gene>
<feature type="region of interest" description="Disordered" evidence="1">
    <location>
        <begin position="1"/>
        <end position="28"/>
    </location>
</feature>
<sequence>MLTPKAPTISSGPSSYPEQDTMPHAAPTRCTARGCSAFATRKGRCDEHQSSGWTERRRPQDDRTSRDRIGISEAAWQRLRKSVLVEHEGICYVCGKPGANEVDHKQAVALGGARTDRANLAPIHADPCHAEKTQRELALLRRRADRARRSPA</sequence>
<protein>
    <submittedName>
        <fullName evidence="3">HNH endonuclease</fullName>
    </submittedName>
</protein>
<keyword evidence="3" id="KW-0378">Hydrolase</keyword>
<dbReference type="GO" id="GO:0008270">
    <property type="term" value="F:zinc ion binding"/>
    <property type="evidence" value="ECO:0007669"/>
    <property type="project" value="InterPro"/>
</dbReference>
<dbReference type="Pfam" id="PF01844">
    <property type="entry name" value="HNH"/>
    <property type="match status" value="1"/>
</dbReference>
<feature type="region of interest" description="Disordered" evidence="1">
    <location>
        <begin position="44"/>
        <end position="69"/>
    </location>
</feature>
<accession>A0A3L9L7T3</accession>
<feature type="compositionally biased region" description="Polar residues" evidence="1">
    <location>
        <begin position="8"/>
        <end position="18"/>
    </location>
</feature>
<organism evidence="3 4">
    <name type="scientific">Kocuria tytonicola</name>
    <dbReference type="NCBI Taxonomy" id="2055946"/>
    <lineage>
        <taxon>Bacteria</taxon>
        <taxon>Bacillati</taxon>
        <taxon>Actinomycetota</taxon>
        <taxon>Actinomycetes</taxon>
        <taxon>Micrococcales</taxon>
        <taxon>Micrococcaceae</taxon>
        <taxon>Kocuria</taxon>
    </lineage>
</organism>
<proteinExistence type="predicted"/>
<dbReference type="GO" id="GO:0004519">
    <property type="term" value="F:endonuclease activity"/>
    <property type="evidence" value="ECO:0007669"/>
    <property type="project" value="UniProtKB-KW"/>
</dbReference>
<dbReference type="Gene3D" id="1.10.30.50">
    <property type="match status" value="1"/>
</dbReference>
<dbReference type="Proteomes" id="UP000277871">
    <property type="component" value="Unassembled WGS sequence"/>
</dbReference>
<dbReference type="InterPro" id="IPR002711">
    <property type="entry name" value="HNH"/>
</dbReference>
<dbReference type="EMBL" id="RDEX01000001">
    <property type="protein sequence ID" value="RLY94785.1"/>
    <property type="molecule type" value="Genomic_DNA"/>
</dbReference>
<reference evidence="3 4" key="1">
    <citation type="submission" date="2018-10" db="EMBL/GenBank/DDBJ databases">
        <title>Kocuria tytonicola, new bacteria from the preen glands of American barn owls (Tyto furcata).</title>
        <authorList>
            <person name="Braun M.S."/>
            <person name="Wang E."/>
            <person name="Zimmermann S."/>
            <person name="Boutin S."/>
            <person name="Wagner H."/>
            <person name="Wink M."/>
        </authorList>
    </citation>
    <scope>NUCLEOTIDE SEQUENCE [LARGE SCALE GENOMIC DNA]</scope>
    <source>
        <strain evidence="3 4">473</strain>
    </source>
</reference>
<evidence type="ECO:0000259" key="2">
    <source>
        <dbReference type="Pfam" id="PF01844"/>
    </source>
</evidence>
<dbReference type="GO" id="GO:0003676">
    <property type="term" value="F:nucleic acid binding"/>
    <property type="evidence" value="ECO:0007669"/>
    <property type="project" value="InterPro"/>
</dbReference>
<evidence type="ECO:0000313" key="3">
    <source>
        <dbReference type="EMBL" id="RLY94785.1"/>
    </source>
</evidence>
<name>A0A3L9L7T3_9MICC</name>
<keyword evidence="4" id="KW-1185">Reference proteome</keyword>
<comment type="caution">
    <text evidence="3">The sequence shown here is derived from an EMBL/GenBank/DDBJ whole genome shotgun (WGS) entry which is preliminary data.</text>
</comment>
<feature type="domain" description="HNH" evidence="2">
    <location>
        <begin position="91"/>
        <end position="135"/>
    </location>
</feature>
<keyword evidence="3" id="KW-0255">Endonuclease</keyword>
<dbReference type="AlphaFoldDB" id="A0A3L9L7T3"/>
<evidence type="ECO:0000313" key="4">
    <source>
        <dbReference type="Proteomes" id="UP000277871"/>
    </source>
</evidence>
<keyword evidence="3" id="KW-0540">Nuclease</keyword>